<evidence type="ECO:0000313" key="2">
    <source>
        <dbReference type="Proteomes" id="UP000008983"/>
    </source>
</evidence>
<dbReference type="EMBL" id="GL983155">
    <property type="protein sequence ID" value="EGR34311.1"/>
    <property type="molecule type" value="Genomic_DNA"/>
</dbReference>
<accession>G0QKE4</accession>
<dbReference type="OrthoDB" id="296846at2759"/>
<dbReference type="RefSeq" id="XP_004039615.1">
    <property type="nucleotide sequence ID" value="XM_004039567.1"/>
</dbReference>
<protein>
    <submittedName>
        <fullName evidence="1">Uncharacterized protein</fullName>
    </submittedName>
</protein>
<dbReference type="GeneID" id="14910502"/>
<evidence type="ECO:0000313" key="1">
    <source>
        <dbReference type="EMBL" id="EGR34311.1"/>
    </source>
</evidence>
<sequence>QISDQIENEILIKKKYFKQLILAKKFFYYEILKHGKDNREEGLTWIIHQLQNMGENVNEINLPEFLDMKSKEFLIKKFNKQNEIKELEIIQNACLKMFKTSLKIQEENYLQNLSFFNEDQSTIQKHEFNESLNNNTTLLQFQLNNMFTANNNCFSSVNIAQIKNQETINQKKQILDNMQSSYEGLTQEAINSLESTIDQFIQIKLTSNDIIYNETKKKIINIIATNKRKQYEENQN</sequence>
<organism evidence="1 2">
    <name type="scientific">Ichthyophthirius multifiliis</name>
    <name type="common">White spot disease agent</name>
    <name type="synonym">Ich</name>
    <dbReference type="NCBI Taxonomy" id="5932"/>
    <lineage>
        <taxon>Eukaryota</taxon>
        <taxon>Sar</taxon>
        <taxon>Alveolata</taxon>
        <taxon>Ciliophora</taxon>
        <taxon>Intramacronucleata</taxon>
        <taxon>Oligohymenophorea</taxon>
        <taxon>Hymenostomatida</taxon>
        <taxon>Ophryoglenina</taxon>
        <taxon>Ichthyophthirius</taxon>
    </lineage>
</organism>
<feature type="non-terminal residue" evidence="1">
    <location>
        <position position="1"/>
    </location>
</feature>
<name>G0QKE4_ICHMU</name>
<dbReference type="Proteomes" id="UP000008983">
    <property type="component" value="Unassembled WGS sequence"/>
</dbReference>
<dbReference type="InParanoid" id="G0QKE4"/>
<keyword evidence="2" id="KW-1185">Reference proteome</keyword>
<reference evidence="1 2" key="1">
    <citation type="submission" date="2011-07" db="EMBL/GenBank/DDBJ databases">
        <authorList>
            <person name="Coyne R."/>
            <person name="Brami D."/>
            <person name="Johnson J."/>
            <person name="Hostetler J."/>
            <person name="Hannick L."/>
            <person name="Clark T."/>
            <person name="Cassidy-Hanley D."/>
            <person name="Inman J."/>
        </authorList>
    </citation>
    <scope>NUCLEOTIDE SEQUENCE [LARGE SCALE GENOMIC DNA]</scope>
    <source>
        <strain evidence="1 2">G5</strain>
    </source>
</reference>
<proteinExistence type="predicted"/>
<feature type="non-terminal residue" evidence="1">
    <location>
        <position position="236"/>
    </location>
</feature>
<dbReference type="AlphaFoldDB" id="G0QKE4"/>
<gene>
    <name evidence="1" type="ORF">IMG5_016770</name>
</gene>